<dbReference type="Proteomes" id="UP001212841">
    <property type="component" value="Unassembled WGS sequence"/>
</dbReference>
<feature type="compositionally biased region" description="Polar residues" evidence="1">
    <location>
        <begin position="97"/>
        <end position="110"/>
    </location>
</feature>
<evidence type="ECO:0000256" key="1">
    <source>
        <dbReference type="SAM" id="MobiDB-lite"/>
    </source>
</evidence>
<name>A0AAD5S2H3_9FUNG</name>
<feature type="region of interest" description="Disordered" evidence="1">
    <location>
        <begin position="49"/>
        <end position="110"/>
    </location>
</feature>
<comment type="caution">
    <text evidence="2">The sequence shown here is derived from an EMBL/GenBank/DDBJ whole genome shotgun (WGS) entry which is preliminary data.</text>
</comment>
<gene>
    <name evidence="2" type="ORF">HK097_004961</name>
</gene>
<organism evidence="2 3">
    <name type="scientific">Rhizophlyctis rosea</name>
    <dbReference type="NCBI Taxonomy" id="64517"/>
    <lineage>
        <taxon>Eukaryota</taxon>
        <taxon>Fungi</taxon>
        <taxon>Fungi incertae sedis</taxon>
        <taxon>Chytridiomycota</taxon>
        <taxon>Chytridiomycota incertae sedis</taxon>
        <taxon>Chytridiomycetes</taxon>
        <taxon>Rhizophlyctidales</taxon>
        <taxon>Rhizophlyctidaceae</taxon>
        <taxon>Rhizophlyctis</taxon>
    </lineage>
</organism>
<protein>
    <submittedName>
        <fullName evidence="2">Uncharacterized protein</fullName>
    </submittedName>
</protein>
<dbReference type="EMBL" id="JADGJD010002338">
    <property type="protein sequence ID" value="KAJ3033145.1"/>
    <property type="molecule type" value="Genomic_DNA"/>
</dbReference>
<evidence type="ECO:0000313" key="2">
    <source>
        <dbReference type="EMBL" id="KAJ3033145.1"/>
    </source>
</evidence>
<sequence>MSQIVSLPQSPSLGTEGFLATLHAIQQDDSLPNQEKLALMLKVARTAFANESDPSPLPAPESENVTVGSAGAVTSRGGTSAKRRRADDGRSDEANGGQKTISAFGSDLGT</sequence>
<dbReference type="AlphaFoldDB" id="A0AAD5S2H3"/>
<evidence type="ECO:0000313" key="3">
    <source>
        <dbReference type="Proteomes" id="UP001212841"/>
    </source>
</evidence>
<proteinExistence type="predicted"/>
<reference evidence="2" key="1">
    <citation type="submission" date="2020-05" db="EMBL/GenBank/DDBJ databases">
        <title>Phylogenomic resolution of chytrid fungi.</title>
        <authorList>
            <person name="Stajich J.E."/>
            <person name="Amses K."/>
            <person name="Simmons R."/>
            <person name="Seto K."/>
            <person name="Myers J."/>
            <person name="Bonds A."/>
            <person name="Quandt C.A."/>
            <person name="Barry K."/>
            <person name="Liu P."/>
            <person name="Grigoriev I."/>
            <person name="Longcore J.E."/>
            <person name="James T.Y."/>
        </authorList>
    </citation>
    <scope>NUCLEOTIDE SEQUENCE</scope>
    <source>
        <strain evidence="2">JEL0318</strain>
    </source>
</reference>
<accession>A0AAD5S2H3</accession>
<feature type="non-terminal residue" evidence="2">
    <location>
        <position position="110"/>
    </location>
</feature>
<keyword evidence="3" id="KW-1185">Reference proteome</keyword>